<proteinExistence type="predicted"/>
<comment type="caution">
    <text evidence="2">The sequence shown here is derived from an EMBL/GenBank/DDBJ whole genome shotgun (WGS) entry which is preliminary data.</text>
</comment>
<evidence type="ECO:0000313" key="2">
    <source>
        <dbReference type="EMBL" id="MSR92824.1"/>
    </source>
</evidence>
<feature type="domain" description="DUF6382" evidence="1">
    <location>
        <begin position="6"/>
        <end position="118"/>
    </location>
</feature>
<organism evidence="2 3">
    <name type="scientific">Suipraeoptans intestinalis</name>
    <dbReference type="NCBI Taxonomy" id="2606628"/>
    <lineage>
        <taxon>Bacteria</taxon>
        <taxon>Bacillati</taxon>
        <taxon>Bacillota</taxon>
        <taxon>Clostridia</taxon>
        <taxon>Lachnospirales</taxon>
        <taxon>Lachnospiraceae</taxon>
        <taxon>Suipraeoptans</taxon>
    </lineage>
</organism>
<gene>
    <name evidence="2" type="ORF">FYJ34_00665</name>
</gene>
<sequence length="124" mass="15039">MERRISIREKGYYEEDYQMRMLRINSTEYLLRVMGRGIDDSSCYEYEVSGKVSMSAMFERGNMRGRDVELLMDSIREAIRETERHLLNIHCLLLQPEYIFYEEKKFYFCYFPPSKENIWRVSTG</sequence>
<evidence type="ECO:0000259" key="1">
    <source>
        <dbReference type="Pfam" id="PF19909"/>
    </source>
</evidence>
<keyword evidence="3" id="KW-1185">Reference proteome</keyword>
<dbReference type="Pfam" id="PF19909">
    <property type="entry name" value="DUF6382"/>
    <property type="match status" value="1"/>
</dbReference>
<dbReference type="EMBL" id="VULY01000016">
    <property type="protein sequence ID" value="MSR92824.1"/>
    <property type="molecule type" value="Genomic_DNA"/>
</dbReference>
<accession>A0A6N7URC7</accession>
<dbReference type="AlphaFoldDB" id="A0A6N7URC7"/>
<name>A0A6N7URC7_9FIRM</name>
<evidence type="ECO:0000313" key="3">
    <source>
        <dbReference type="Proteomes" id="UP000434409"/>
    </source>
</evidence>
<protein>
    <recommendedName>
        <fullName evidence="1">DUF6382 domain-containing protein</fullName>
    </recommendedName>
</protein>
<reference evidence="2 3" key="1">
    <citation type="submission" date="2019-08" db="EMBL/GenBank/DDBJ databases">
        <title>In-depth cultivation of the pig gut microbiome towards novel bacterial diversity and tailored functional studies.</title>
        <authorList>
            <person name="Wylensek D."/>
            <person name="Hitch T.C.A."/>
            <person name="Clavel T."/>
        </authorList>
    </citation>
    <scope>NUCLEOTIDE SEQUENCE [LARGE SCALE GENOMIC DNA]</scope>
    <source>
        <strain evidence="2 3">68-1-5</strain>
    </source>
</reference>
<dbReference type="InterPro" id="IPR045962">
    <property type="entry name" value="DUF6382"/>
</dbReference>
<dbReference type="Proteomes" id="UP000434409">
    <property type="component" value="Unassembled WGS sequence"/>
</dbReference>